<dbReference type="GeneID" id="127748769"/>
<evidence type="ECO:0000313" key="3">
    <source>
        <dbReference type="RefSeq" id="XP_052119549.1"/>
    </source>
</evidence>
<dbReference type="KEGG" id="foc:127748769"/>
<name>A0A9C6U1W4_FRAOC</name>
<organism evidence="2 3">
    <name type="scientific">Frankliniella occidentalis</name>
    <name type="common">Western flower thrips</name>
    <name type="synonym">Euthrips occidentalis</name>
    <dbReference type="NCBI Taxonomy" id="133901"/>
    <lineage>
        <taxon>Eukaryota</taxon>
        <taxon>Metazoa</taxon>
        <taxon>Ecdysozoa</taxon>
        <taxon>Arthropoda</taxon>
        <taxon>Hexapoda</taxon>
        <taxon>Insecta</taxon>
        <taxon>Pterygota</taxon>
        <taxon>Neoptera</taxon>
        <taxon>Paraneoptera</taxon>
        <taxon>Thysanoptera</taxon>
        <taxon>Terebrantia</taxon>
        <taxon>Thripoidea</taxon>
        <taxon>Thripidae</taxon>
        <taxon>Frankliniella</taxon>
    </lineage>
</organism>
<keyword evidence="2" id="KW-1185">Reference proteome</keyword>
<evidence type="ECO:0000313" key="2">
    <source>
        <dbReference type="Proteomes" id="UP000504606"/>
    </source>
</evidence>
<sequence length="155" mass="17055">MASASIDFMAVIADDVQKHTDGLSRLALSAPEATLWSFRPREIMCLCPEKASGRASQPPAAVLELRALRVRYQCVHDTTHAANTLYGFFNLAFIALTIYEGAVCLYAGVVALFSPEEMGDMEAFFTLLWGTILTSKLIFICIIGDQMRVEVSSVR</sequence>
<keyword evidence="1" id="KW-1133">Transmembrane helix</keyword>
<keyword evidence="1" id="KW-0812">Transmembrane</keyword>
<proteinExistence type="predicted"/>
<accession>A0A9C6U1W4</accession>
<dbReference type="RefSeq" id="XP_052119549.1">
    <property type="nucleotide sequence ID" value="XM_052263589.1"/>
</dbReference>
<feature type="transmembrane region" description="Helical" evidence="1">
    <location>
        <begin position="123"/>
        <end position="143"/>
    </location>
</feature>
<evidence type="ECO:0000256" key="1">
    <source>
        <dbReference type="SAM" id="Phobius"/>
    </source>
</evidence>
<gene>
    <name evidence="3" type="primary">LOC127748769</name>
</gene>
<dbReference type="Proteomes" id="UP000504606">
    <property type="component" value="Unplaced"/>
</dbReference>
<keyword evidence="1" id="KW-0472">Membrane</keyword>
<feature type="transmembrane region" description="Helical" evidence="1">
    <location>
        <begin position="88"/>
        <end position="111"/>
    </location>
</feature>
<dbReference type="AlphaFoldDB" id="A0A9C6U1W4"/>
<protein>
    <submittedName>
        <fullName evidence="3">Uncharacterized protein LOC127748769</fullName>
    </submittedName>
</protein>
<reference evidence="3" key="1">
    <citation type="submission" date="2025-08" db="UniProtKB">
        <authorList>
            <consortium name="RefSeq"/>
        </authorList>
    </citation>
    <scope>IDENTIFICATION</scope>
    <source>
        <tissue evidence="3">Whole organism</tissue>
    </source>
</reference>